<evidence type="ECO:0000313" key="2">
    <source>
        <dbReference type="Proteomes" id="UP001189624"/>
    </source>
</evidence>
<sequence length="154" mass="16747">MENQMQNAKKNAPTLSFKLSKPQKIQNKLVEEEIIIPFLFSGPESVAVTVARGGCCWLALPCARGGEENRTEIRVAASAAGLPCLLVQPRMWGGDEEDTQAWWSVHEDGSLPCRRRSLVRGVSKEHCLEAVAAERGEEVRMDRCLTAAAAAAAA</sequence>
<keyword evidence="2" id="KW-1185">Reference proteome</keyword>
<dbReference type="Proteomes" id="UP001189624">
    <property type="component" value="Chromosome 2"/>
</dbReference>
<protein>
    <submittedName>
        <fullName evidence="1">Uncharacterized protein</fullName>
    </submittedName>
</protein>
<evidence type="ECO:0000313" key="1">
    <source>
        <dbReference type="EMBL" id="CAJ1933617.1"/>
    </source>
</evidence>
<organism evidence="1 2">
    <name type="scientific">Sphenostylis stenocarpa</name>
    <dbReference type="NCBI Taxonomy" id="92480"/>
    <lineage>
        <taxon>Eukaryota</taxon>
        <taxon>Viridiplantae</taxon>
        <taxon>Streptophyta</taxon>
        <taxon>Embryophyta</taxon>
        <taxon>Tracheophyta</taxon>
        <taxon>Spermatophyta</taxon>
        <taxon>Magnoliopsida</taxon>
        <taxon>eudicotyledons</taxon>
        <taxon>Gunneridae</taxon>
        <taxon>Pentapetalae</taxon>
        <taxon>rosids</taxon>
        <taxon>fabids</taxon>
        <taxon>Fabales</taxon>
        <taxon>Fabaceae</taxon>
        <taxon>Papilionoideae</taxon>
        <taxon>50 kb inversion clade</taxon>
        <taxon>NPAAA clade</taxon>
        <taxon>indigoferoid/millettioid clade</taxon>
        <taxon>Phaseoleae</taxon>
        <taxon>Sphenostylis</taxon>
    </lineage>
</organism>
<accession>A0AA86VFE5</accession>
<proteinExistence type="predicted"/>
<dbReference type="Gramene" id="rna-AYBTSS11_LOCUS6454">
    <property type="protein sequence ID" value="CAJ1933617.1"/>
    <property type="gene ID" value="gene-AYBTSS11_LOCUS6454"/>
</dbReference>
<gene>
    <name evidence="1" type="ORF">AYBTSS11_LOCUS6454</name>
</gene>
<dbReference type="EMBL" id="OY731399">
    <property type="protein sequence ID" value="CAJ1933617.1"/>
    <property type="molecule type" value="Genomic_DNA"/>
</dbReference>
<dbReference type="AlphaFoldDB" id="A0AA86VFE5"/>
<reference evidence="1" key="1">
    <citation type="submission" date="2023-10" db="EMBL/GenBank/DDBJ databases">
        <authorList>
            <person name="Domelevo Entfellner J.-B."/>
        </authorList>
    </citation>
    <scope>NUCLEOTIDE SEQUENCE</scope>
</reference>
<name>A0AA86VFE5_9FABA</name>